<evidence type="ECO:0000256" key="1">
    <source>
        <dbReference type="SAM" id="Phobius"/>
    </source>
</evidence>
<name>A0A543KFB9_9RHOB</name>
<dbReference type="RefSeq" id="WP_142081976.1">
    <property type="nucleotide sequence ID" value="NZ_VFPT01000001.1"/>
</dbReference>
<evidence type="ECO:0000313" key="3">
    <source>
        <dbReference type="Proteomes" id="UP000320582"/>
    </source>
</evidence>
<evidence type="ECO:0000313" key="2">
    <source>
        <dbReference type="EMBL" id="TQM93775.1"/>
    </source>
</evidence>
<dbReference type="EMBL" id="VFPT01000001">
    <property type="protein sequence ID" value="TQM93775.1"/>
    <property type="molecule type" value="Genomic_DNA"/>
</dbReference>
<dbReference type="Proteomes" id="UP000320582">
    <property type="component" value="Unassembled WGS sequence"/>
</dbReference>
<sequence>MTTQYGAARSLILIVLIASLIASGLIAIAGLMSISDFGAFSFLMIAGGILLWLVSFAIYEFFKAFLDLVDNSQTIKDQLRETNKLLSEK</sequence>
<proteinExistence type="predicted"/>
<reference evidence="2 3" key="1">
    <citation type="submission" date="2019-06" db="EMBL/GenBank/DDBJ databases">
        <title>Genomic Encyclopedia of Archaeal and Bacterial Type Strains, Phase II (KMG-II): from individual species to whole genera.</title>
        <authorList>
            <person name="Goeker M."/>
        </authorList>
    </citation>
    <scope>NUCLEOTIDE SEQUENCE [LARGE SCALE GENOMIC DNA]</scope>
    <source>
        <strain evidence="2 3">DSM 18423</strain>
    </source>
</reference>
<gene>
    <name evidence="2" type="ORF">BD293_2424</name>
</gene>
<feature type="transmembrane region" description="Helical" evidence="1">
    <location>
        <begin position="40"/>
        <end position="62"/>
    </location>
</feature>
<organism evidence="2 3">
    <name type="scientific">Roseinatronobacter monicus</name>
    <dbReference type="NCBI Taxonomy" id="393481"/>
    <lineage>
        <taxon>Bacteria</taxon>
        <taxon>Pseudomonadati</taxon>
        <taxon>Pseudomonadota</taxon>
        <taxon>Alphaproteobacteria</taxon>
        <taxon>Rhodobacterales</taxon>
        <taxon>Paracoccaceae</taxon>
        <taxon>Roseinatronobacter</taxon>
    </lineage>
</organism>
<keyword evidence="1" id="KW-0812">Transmembrane</keyword>
<keyword evidence="3" id="KW-1185">Reference proteome</keyword>
<keyword evidence="1" id="KW-0472">Membrane</keyword>
<keyword evidence="1" id="KW-1133">Transmembrane helix</keyword>
<feature type="transmembrane region" description="Helical" evidence="1">
    <location>
        <begin position="12"/>
        <end position="34"/>
    </location>
</feature>
<comment type="caution">
    <text evidence="2">The sequence shown here is derived from an EMBL/GenBank/DDBJ whole genome shotgun (WGS) entry which is preliminary data.</text>
</comment>
<dbReference type="AlphaFoldDB" id="A0A543KFB9"/>
<protein>
    <submittedName>
        <fullName evidence="2">Uncharacterized protein</fullName>
    </submittedName>
</protein>
<accession>A0A543KFB9</accession>